<keyword evidence="4" id="KW-0967">Endosome</keyword>
<dbReference type="EMBL" id="JAOAOG010000333">
    <property type="protein sequence ID" value="KAJ6227674.1"/>
    <property type="molecule type" value="Genomic_DNA"/>
</dbReference>
<evidence type="ECO:0000256" key="7">
    <source>
        <dbReference type="PROSITE-ProRule" id="PRU00644"/>
    </source>
</evidence>
<evidence type="ECO:0000313" key="12">
    <source>
        <dbReference type="Proteomes" id="UP001150062"/>
    </source>
</evidence>
<dbReference type="InterPro" id="IPR017916">
    <property type="entry name" value="SB_dom"/>
</dbReference>
<dbReference type="InterPro" id="IPR052070">
    <property type="entry name" value="ESCRT-I_UEV_domain"/>
</dbReference>
<evidence type="ECO:0000256" key="4">
    <source>
        <dbReference type="ARBA" id="ARBA00022753"/>
    </source>
</evidence>
<organism evidence="11 12">
    <name type="scientific">Anaeramoeba flamelloides</name>
    <dbReference type="NCBI Taxonomy" id="1746091"/>
    <lineage>
        <taxon>Eukaryota</taxon>
        <taxon>Metamonada</taxon>
        <taxon>Anaeramoebidae</taxon>
        <taxon>Anaeramoeba</taxon>
    </lineage>
</organism>
<dbReference type="PANTHER" id="PTHR23306:SF3">
    <property type="entry name" value="TUMOR SUPPRESSOR PROTEIN 101"/>
    <property type="match status" value="1"/>
</dbReference>
<keyword evidence="6 8" id="KW-0175">Coiled coil</keyword>
<reference evidence="11" key="1">
    <citation type="submission" date="2022-08" db="EMBL/GenBank/DDBJ databases">
        <title>Novel sulfate-reducing endosymbionts in the free-living metamonad Anaeramoeba.</title>
        <authorList>
            <person name="Jerlstrom-Hultqvist J."/>
            <person name="Cepicka I."/>
            <person name="Gallot-Lavallee L."/>
            <person name="Salas-Leiva D."/>
            <person name="Curtis B.A."/>
            <person name="Zahonova K."/>
            <person name="Pipaliya S."/>
            <person name="Dacks J."/>
            <person name="Roger A.J."/>
        </authorList>
    </citation>
    <scope>NUCLEOTIDE SEQUENCE</scope>
    <source>
        <strain evidence="11">Schooner1</strain>
    </source>
</reference>
<dbReference type="PANTHER" id="PTHR23306">
    <property type="entry name" value="TUMOR SUSCEPTIBILITY GENE 101 PROTEIN-RELATED"/>
    <property type="match status" value="1"/>
</dbReference>
<proteinExistence type="inferred from homology"/>
<evidence type="ECO:0000313" key="11">
    <source>
        <dbReference type="EMBL" id="KAJ6227674.1"/>
    </source>
</evidence>
<dbReference type="CDD" id="cd11685">
    <property type="entry name" value="UEV_TSG101-like"/>
    <property type="match status" value="1"/>
</dbReference>
<keyword evidence="3 7" id="KW-0813">Transport</keyword>
<dbReference type="PROSITE" id="PS51322">
    <property type="entry name" value="UEV"/>
    <property type="match status" value="1"/>
</dbReference>
<comment type="subcellular location">
    <subcellularLocation>
        <location evidence="1">Endosome</location>
    </subcellularLocation>
</comment>
<dbReference type="InterPro" id="IPR008883">
    <property type="entry name" value="UEV_N"/>
</dbReference>
<dbReference type="SUPFAM" id="SSF54495">
    <property type="entry name" value="UBC-like"/>
    <property type="match status" value="1"/>
</dbReference>
<dbReference type="Pfam" id="PF05743">
    <property type="entry name" value="UEV"/>
    <property type="match status" value="1"/>
</dbReference>
<dbReference type="PROSITE" id="PS51312">
    <property type="entry name" value="SB"/>
    <property type="match status" value="1"/>
</dbReference>
<dbReference type="Proteomes" id="UP001150062">
    <property type="component" value="Unassembled WGS sequence"/>
</dbReference>
<dbReference type="InterPro" id="IPR016135">
    <property type="entry name" value="UBQ-conjugating_enzyme/RWD"/>
</dbReference>
<evidence type="ECO:0000256" key="1">
    <source>
        <dbReference type="ARBA" id="ARBA00004177"/>
    </source>
</evidence>
<evidence type="ECO:0000256" key="3">
    <source>
        <dbReference type="ARBA" id="ARBA00022448"/>
    </source>
</evidence>
<name>A0ABQ8X6C9_9EUKA</name>
<evidence type="ECO:0000256" key="5">
    <source>
        <dbReference type="ARBA" id="ARBA00022927"/>
    </source>
</evidence>
<evidence type="ECO:0000259" key="10">
    <source>
        <dbReference type="PROSITE" id="PS51322"/>
    </source>
</evidence>
<dbReference type="Gene3D" id="6.10.140.820">
    <property type="match status" value="1"/>
</dbReference>
<sequence>MNLIQFWNQALQKYPNRNEVKVQIDEAAITFPDLLTKTSAFRLTNGMVENLVSLIGDLVLKHPNYNLRVPIGIYLFHNYPQQQPAIYLLPKQNIHIVRPNCPFIKGRGQVQIPYLINWKPIDHNLVTLIQNLVETFSKNPPIIMKNKDFGTTNNNQNFNLKKIVAKTITKTIQKPKTKKELLIEKIKKRLAELNEENEKIIEELSSEQLQLEKNQEKISSGIQSLQLQTNNYNVLSEKVENLDKTLTEWIETNKSKSLDNIDPDQILIPIDILSKQMLELYARGCAIDDTLYYLNKLLQNGNISVTNYLKKIRSLSNEEFMTIELAGKVFRIQQQALSILY</sequence>
<dbReference type="InterPro" id="IPR037202">
    <property type="entry name" value="ESCRT_assembly_dom"/>
</dbReference>
<feature type="domain" description="SB" evidence="9">
    <location>
        <begin position="271"/>
        <end position="339"/>
    </location>
</feature>
<gene>
    <name evidence="11" type="ORF">M0813_09577</name>
</gene>
<keyword evidence="5 7" id="KW-0653">Protein transport</keyword>
<accession>A0ABQ8X6C9</accession>
<comment type="similarity">
    <text evidence="2">Belongs to the ubiquitin-conjugating enzyme family. UEV subfamily.</text>
</comment>
<feature type="coiled-coil region" evidence="8">
    <location>
        <begin position="176"/>
        <end position="245"/>
    </location>
</feature>
<evidence type="ECO:0000259" key="9">
    <source>
        <dbReference type="PROSITE" id="PS51312"/>
    </source>
</evidence>
<evidence type="ECO:0000256" key="2">
    <source>
        <dbReference type="ARBA" id="ARBA00009594"/>
    </source>
</evidence>
<keyword evidence="12" id="KW-1185">Reference proteome</keyword>
<dbReference type="Gene3D" id="3.10.110.10">
    <property type="entry name" value="Ubiquitin Conjugating Enzyme"/>
    <property type="match status" value="1"/>
</dbReference>
<feature type="domain" description="UEV" evidence="10">
    <location>
        <begin position="1"/>
        <end position="146"/>
    </location>
</feature>
<dbReference type="SUPFAM" id="SSF140111">
    <property type="entry name" value="Endosomal sorting complex assembly domain"/>
    <property type="match status" value="1"/>
</dbReference>
<comment type="caution">
    <text evidence="11">The sequence shown here is derived from an EMBL/GenBank/DDBJ whole genome shotgun (WGS) entry which is preliminary data.</text>
</comment>
<evidence type="ECO:0000256" key="8">
    <source>
        <dbReference type="SAM" id="Coils"/>
    </source>
</evidence>
<protein>
    <submittedName>
        <fullName evidence="11">Tumor suppressor protein</fullName>
    </submittedName>
</protein>
<evidence type="ECO:0000256" key="6">
    <source>
        <dbReference type="ARBA" id="ARBA00023054"/>
    </source>
</evidence>
<dbReference type="Pfam" id="PF09454">
    <property type="entry name" value="Vps23_core"/>
    <property type="match status" value="1"/>
</dbReference>